<dbReference type="InterPro" id="IPR026314">
    <property type="entry name" value="YLP_motif_con_p1"/>
</dbReference>
<dbReference type="GO" id="GO:0032204">
    <property type="term" value="P:regulation of telomere maintenance"/>
    <property type="evidence" value="ECO:0007669"/>
    <property type="project" value="TreeGrafter"/>
</dbReference>
<sequence>MAAEWEAPPPVYAQLDVSALFTDAEGGIIREVEMEEDSDGETSSNRDAQRKLPRKSKGGSEPEAVVSVSRWERMDDADAEDDPSDNKRLKTSVSKGPSTDGKAGDRNHSSCELHDAIRRAHKKQVRWADEEEEVEGFHIGGIRRQLEDVHYIDDLGEELDDAEVEATRQGDSASRSCDVTTFAQRVKAEHTAFRSMHLKGVLKSSAKAPS</sequence>
<proteinExistence type="predicted"/>
<dbReference type="PANTHER" id="PTHR13413:SF0">
    <property type="entry name" value="YLP MOTIF-CONTAINING PROTEIN 1"/>
    <property type="match status" value="1"/>
</dbReference>
<gene>
    <name evidence="2" type="ORF">OSTQU699_LOCUS7199</name>
</gene>
<name>A0A8S1J272_9CHLO</name>
<evidence type="ECO:0000313" key="2">
    <source>
        <dbReference type="EMBL" id="CAD7701842.1"/>
    </source>
</evidence>
<protein>
    <submittedName>
        <fullName evidence="2">Uncharacterized protein</fullName>
    </submittedName>
</protein>
<dbReference type="AlphaFoldDB" id="A0A8S1J272"/>
<organism evidence="2 3">
    <name type="scientific">Ostreobium quekettii</name>
    <dbReference type="NCBI Taxonomy" id="121088"/>
    <lineage>
        <taxon>Eukaryota</taxon>
        <taxon>Viridiplantae</taxon>
        <taxon>Chlorophyta</taxon>
        <taxon>core chlorophytes</taxon>
        <taxon>Ulvophyceae</taxon>
        <taxon>TCBD clade</taxon>
        <taxon>Bryopsidales</taxon>
        <taxon>Ostreobineae</taxon>
        <taxon>Ostreobiaceae</taxon>
        <taxon>Ostreobium</taxon>
    </lineage>
</organism>
<keyword evidence="3" id="KW-1185">Reference proteome</keyword>
<evidence type="ECO:0000313" key="3">
    <source>
        <dbReference type="Proteomes" id="UP000708148"/>
    </source>
</evidence>
<comment type="caution">
    <text evidence="2">The sequence shown here is derived from an EMBL/GenBank/DDBJ whole genome shotgun (WGS) entry which is preliminary data.</text>
</comment>
<accession>A0A8S1J272</accession>
<dbReference type="EMBL" id="CAJHUC010001643">
    <property type="protein sequence ID" value="CAD7701842.1"/>
    <property type="molecule type" value="Genomic_DNA"/>
</dbReference>
<dbReference type="Proteomes" id="UP000708148">
    <property type="component" value="Unassembled WGS sequence"/>
</dbReference>
<dbReference type="GO" id="GO:0005634">
    <property type="term" value="C:nucleus"/>
    <property type="evidence" value="ECO:0007669"/>
    <property type="project" value="InterPro"/>
</dbReference>
<evidence type="ECO:0000256" key="1">
    <source>
        <dbReference type="SAM" id="MobiDB-lite"/>
    </source>
</evidence>
<dbReference type="PANTHER" id="PTHR13413">
    <property type="entry name" value="YLP MOTIF CONTAINING PROTEIN NUCLEAR PROTEIN ZAP"/>
    <property type="match status" value="1"/>
</dbReference>
<feature type="region of interest" description="Disordered" evidence="1">
    <location>
        <begin position="28"/>
        <end position="110"/>
    </location>
</feature>
<reference evidence="2" key="1">
    <citation type="submission" date="2020-12" db="EMBL/GenBank/DDBJ databases">
        <authorList>
            <person name="Iha C."/>
        </authorList>
    </citation>
    <scope>NUCLEOTIDE SEQUENCE</scope>
</reference>